<dbReference type="AlphaFoldDB" id="A0A1H1ALF8"/>
<dbReference type="InterPro" id="IPR046947">
    <property type="entry name" value="LytR-like"/>
</dbReference>
<gene>
    <name evidence="4" type="ORF">SAMN05421664_1481</name>
</gene>
<dbReference type="PANTHER" id="PTHR37299">
    <property type="entry name" value="TRANSCRIPTIONAL REGULATOR-RELATED"/>
    <property type="match status" value="1"/>
</dbReference>
<feature type="domain" description="Response regulatory" evidence="2">
    <location>
        <begin position="6"/>
        <end position="116"/>
    </location>
</feature>
<proteinExistence type="predicted"/>
<organism evidence="4 5">
    <name type="scientific">Chryseobacterium soldanellicola</name>
    <dbReference type="NCBI Taxonomy" id="311333"/>
    <lineage>
        <taxon>Bacteria</taxon>
        <taxon>Pseudomonadati</taxon>
        <taxon>Bacteroidota</taxon>
        <taxon>Flavobacteriia</taxon>
        <taxon>Flavobacteriales</taxon>
        <taxon>Weeksellaceae</taxon>
        <taxon>Chryseobacterium group</taxon>
        <taxon>Chryseobacterium</taxon>
    </lineage>
</organism>
<comment type="caution">
    <text evidence="1">Lacks conserved residue(s) required for the propagation of feature annotation.</text>
</comment>
<dbReference type="RefSeq" id="WP_089755100.1">
    <property type="nucleotide sequence ID" value="NZ_FNKL01000002.1"/>
</dbReference>
<dbReference type="PANTHER" id="PTHR37299:SF1">
    <property type="entry name" value="STAGE 0 SPORULATION PROTEIN A HOMOLOG"/>
    <property type="match status" value="1"/>
</dbReference>
<dbReference type="InterPro" id="IPR011006">
    <property type="entry name" value="CheY-like_superfamily"/>
</dbReference>
<evidence type="ECO:0000259" key="3">
    <source>
        <dbReference type="PROSITE" id="PS50930"/>
    </source>
</evidence>
<dbReference type="EMBL" id="FNKL01000002">
    <property type="protein sequence ID" value="SDQ40565.1"/>
    <property type="molecule type" value="Genomic_DNA"/>
</dbReference>
<evidence type="ECO:0000313" key="5">
    <source>
        <dbReference type="Proteomes" id="UP000199627"/>
    </source>
</evidence>
<accession>A0A1H1ALF8</accession>
<evidence type="ECO:0000313" key="4">
    <source>
        <dbReference type="EMBL" id="SDQ40565.1"/>
    </source>
</evidence>
<evidence type="ECO:0000256" key="1">
    <source>
        <dbReference type="PROSITE-ProRule" id="PRU00169"/>
    </source>
</evidence>
<reference evidence="5" key="1">
    <citation type="submission" date="2016-10" db="EMBL/GenBank/DDBJ databases">
        <authorList>
            <person name="Varghese N."/>
            <person name="Submissions S."/>
        </authorList>
    </citation>
    <scope>NUCLEOTIDE SEQUENCE [LARGE SCALE GENOMIC DNA]</scope>
    <source>
        <strain evidence="5">DSM 17072</strain>
    </source>
</reference>
<dbReference type="PROSITE" id="PS50930">
    <property type="entry name" value="HTH_LYTTR"/>
    <property type="match status" value="1"/>
</dbReference>
<dbReference type="SMART" id="SM00448">
    <property type="entry name" value="REC"/>
    <property type="match status" value="1"/>
</dbReference>
<dbReference type="Gene3D" id="3.40.50.2300">
    <property type="match status" value="1"/>
</dbReference>
<protein>
    <submittedName>
        <fullName evidence="4">Two component transcriptional regulator, LytTR family</fullName>
    </submittedName>
</protein>
<dbReference type="PROSITE" id="PS50110">
    <property type="entry name" value="RESPONSE_REGULATORY"/>
    <property type="match status" value="1"/>
</dbReference>
<dbReference type="InterPro" id="IPR001789">
    <property type="entry name" value="Sig_transdc_resp-reg_receiver"/>
</dbReference>
<evidence type="ECO:0000259" key="2">
    <source>
        <dbReference type="PROSITE" id="PS50110"/>
    </source>
</evidence>
<dbReference type="InterPro" id="IPR007492">
    <property type="entry name" value="LytTR_DNA-bd_dom"/>
</dbReference>
<dbReference type="SUPFAM" id="SSF52172">
    <property type="entry name" value="CheY-like"/>
    <property type="match status" value="1"/>
</dbReference>
<dbReference type="SMART" id="SM00850">
    <property type="entry name" value="LytTR"/>
    <property type="match status" value="1"/>
</dbReference>
<dbReference type="Pfam" id="PF04397">
    <property type="entry name" value="LytTR"/>
    <property type="match status" value="1"/>
</dbReference>
<name>A0A1H1ALF8_9FLAO</name>
<dbReference type="GO" id="GO:0000156">
    <property type="term" value="F:phosphorelay response regulator activity"/>
    <property type="evidence" value="ECO:0007669"/>
    <property type="project" value="InterPro"/>
</dbReference>
<dbReference type="Gene3D" id="2.40.50.1020">
    <property type="entry name" value="LytTr DNA-binding domain"/>
    <property type="match status" value="1"/>
</dbReference>
<feature type="domain" description="HTH LytTR-type" evidence="3">
    <location>
        <begin position="137"/>
        <end position="206"/>
    </location>
</feature>
<dbReference type="OrthoDB" id="2168082at2"/>
<dbReference type="Proteomes" id="UP000199627">
    <property type="component" value="Unassembled WGS sequence"/>
</dbReference>
<dbReference type="GO" id="GO:0003677">
    <property type="term" value="F:DNA binding"/>
    <property type="evidence" value="ECO:0007669"/>
    <property type="project" value="InterPro"/>
</dbReference>
<sequence length="238" mass="27675">MINNIKCMIIDDDELDRLVLQHHVNQYENIEIIASFDSAEKAVPFLELPIDLLFINTNLPGMSGMDFRKLAQKIPLCIFVSAHPEFAAETFEIDTLDFITKPLRTERFHNSMQKLFSFLEMKEKSECFDTLLGENSIKIKEGGNIFQIKITDILYLEALKDYTRIVTSDKKHCILDSIGNILHKSYFDSFVRIHRSFAVPRHLIRSKNTHEVELVHQIKLPIGRAYKENLSFFDPQNQ</sequence>
<dbReference type="Pfam" id="PF00072">
    <property type="entry name" value="Response_reg"/>
    <property type="match status" value="1"/>
</dbReference>
<keyword evidence="5" id="KW-1185">Reference proteome</keyword>
<dbReference type="STRING" id="311333.SAMN05421664_1481"/>